<reference evidence="2 3" key="1">
    <citation type="journal article" date="2017" name="Environ. Microbiol.">
        <title>Decay of the glycolytic pathway and adaptation to intranuclear parasitism within Enterocytozoonidae microsporidia.</title>
        <authorList>
            <person name="Wiredu Boakye D."/>
            <person name="Jaroenlak P."/>
            <person name="Prachumwat A."/>
            <person name="Williams T.A."/>
            <person name="Bateman K.S."/>
            <person name="Itsathitphaisarn O."/>
            <person name="Sritunyalucksana K."/>
            <person name="Paszkiewicz K.H."/>
            <person name="Moore K.A."/>
            <person name="Stentiford G.D."/>
            <person name="Williams B.A."/>
        </authorList>
    </citation>
    <scope>NUCLEOTIDE SEQUENCE [LARGE SCALE GENOMIC DNA]</scope>
    <source>
        <strain evidence="3">canceri</strain>
    </source>
</reference>
<evidence type="ECO:0000313" key="2">
    <source>
        <dbReference type="EMBL" id="ORD95240.1"/>
    </source>
</evidence>
<keyword evidence="1" id="KW-1133">Transmembrane helix</keyword>
<proteinExistence type="predicted"/>
<comment type="caution">
    <text evidence="2">The sequence shown here is derived from an EMBL/GenBank/DDBJ whole genome shotgun (WGS) entry which is preliminary data.</text>
</comment>
<dbReference type="Proteomes" id="UP000192501">
    <property type="component" value="Unassembled WGS sequence"/>
</dbReference>
<feature type="transmembrane region" description="Helical" evidence="1">
    <location>
        <begin position="12"/>
        <end position="33"/>
    </location>
</feature>
<keyword evidence="1" id="KW-0472">Membrane</keyword>
<accession>A0A1X0Q678</accession>
<dbReference type="VEuPathDB" id="MicrosporidiaDB:A0H76_1102"/>
<organism evidence="2 3">
    <name type="scientific">Hepatospora eriocheir</name>
    <dbReference type="NCBI Taxonomy" id="1081669"/>
    <lineage>
        <taxon>Eukaryota</taxon>
        <taxon>Fungi</taxon>
        <taxon>Fungi incertae sedis</taxon>
        <taxon>Microsporidia</taxon>
        <taxon>Hepatosporidae</taxon>
        <taxon>Hepatospora</taxon>
    </lineage>
</organism>
<gene>
    <name evidence="2" type="ORF">A0H76_1102</name>
</gene>
<name>A0A1X0Q678_9MICR</name>
<protein>
    <submittedName>
        <fullName evidence="2">Uncharacterized protein</fullName>
    </submittedName>
</protein>
<dbReference type="AlphaFoldDB" id="A0A1X0Q678"/>
<sequence length="78" mass="8604">MNIKPSKHFVSLKSPIIFSILILFLISISIPLLIDSIAVIAICAIGTFRIEHIFVLTAPCTILYKSSLLNGTDMFVIL</sequence>
<keyword evidence="1" id="KW-0812">Transmembrane</keyword>
<dbReference type="EMBL" id="LTAI01001615">
    <property type="protein sequence ID" value="ORD95240.1"/>
    <property type="molecule type" value="Genomic_DNA"/>
</dbReference>
<evidence type="ECO:0000313" key="3">
    <source>
        <dbReference type="Proteomes" id="UP000192501"/>
    </source>
</evidence>
<evidence type="ECO:0000256" key="1">
    <source>
        <dbReference type="SAM" id="Phobius"/>
    </source>
</evidence>